<organism evidence="3 4">
    <name type="scientific">Aneurinibacillus migulanus</name>
    <name type="common">Bacillus migulanus</name>
    <dbReference type="NCBI Taxonomy" id="47500"/>
    <lineage>
        <taxon>Bacteria</taxon>
        <taxon>Bacillati</taxon>
        <taxon>Bacillota</taxon>
        <taxon>Bacilli</taxon>
        <taxon>Bacillales</taxon>
        <taxon>Paenibacillaceae</taxon>
        <taxon>Aneurinibacillus group</taxon>
        <taxon>Aneurinibacillus</taxon>
    </lineage>
</organism>
<proteinExistence type="predicted"/>
<reference evidence="3 4" key="1">
    <citation type="submission" date="2016-10" db="EMBL/GenBank/DDBJ databases">
        <authorList>
            <person name="de Groot N.N."/>
        </authorList>
    </citation>
    <scope>NUCLEOTIDE SEQUENCE [LARGE SCALE GENOMIC DNA]</scope>
    <source>
        <strain evidence="3 4">DSM 2895</strain>
    </source>
</reference>
<dbReference type="GeneID" id="42308501"/>
<dbReference type="AlphaFoldDB" id="A0A1G8HZM5"/>
<dbReference type="Proteomes" id="UP000182836">
    <property type="component" value="Unassembled WGS sequence"/>
</dbReference>
<evidence type="ECO:0000313" key="4">
    <source>
        <dbReference type="Proteomes" id="UP000182836"/>
    </source>
</evidence>
<keyword evidence="2" id="KW-0812">Transmembrane</keyword>
<dbReference type="OrthoDB" id="2138957at2"/>
<feature type="transmembrane region" description="Helical" evidence="2">
    <location>
        <begin position="12"/>
        <end position="28"/>
    </location>
</feature>
<keyword evidence="2" id="KW-0472">Membrane</keyword>
<evidence type="ECO:0000256" key="1">
    <source>
        <dbReference type="SAM" id="MobiDB-lite"/>
    </source>
</evidence>
<gene>
    <name evidence="3" type="ORF">SAMN04487909_101612</name>
</gene>
<keyword evidence="2" id="KW-1133">Transmembrane helix</keyword>
<protein>
    <submittedName>
        <fullName evidence="3">YceG-like family protein</fullName>
    </submittedName>
</protein>
<dbReference type="RefSeq" id="WP_052812355.1">
    <property type="nucleotide sequence ID" value="NZ_BJOA01000224.1"/>
</dbReference>
<feature type="region of interest" description="Disordered" evidence="1">
    <location>
        <begin position="38"/>
        <end position="79"/>
    </location>
</feature>
<dbReference type="Gene3D" id="3.30.1490.480">
    <property type="entry name" value="Endolytic murein transglycosylase"/>
    <property type="match status" value="1"/>
</dbReference>
<evidence type="ECO:0000256" key="2">
    <source>
        <dbReference type="SAM" id="Phobius"/>
    </source>
</evidence>
<evidence type="ECO:0000313" key="3">
    <source>
        <dbReference type="EMBL" id="SDI12083.1"/>
    </source>
</evidence>
<dbReference type="EMBL" id="FNED01000001">
    <property type="protein sequence ID" value="SDI12083.1"/>
    <property type="molecule type" value="Genomic_DNA"/>
</dbReference>
<accession>A0A1G8HZM5</accession>
<sequence length="153" mass="16802">MPKITKQGLRGFAAGILFSVAVLSLAYYNELPNQAAPAQAESTQKADPASEPIKEIKIPQGAPANAGQQSQANPPVQPEKKRYMYNLVIEKGMSPEEVAKKLQEAHIISDQRLLVKYLNDFSLMGSVRYGTYDLNSDMQIPEIAKIITKAKAK</sequence>
<name>A0A1G8HZM5_ANEMI</name>